<gene>
    <name evidence="5" type="ORF">H3Z82_13995</name>
</gene>
<dbReference type="InterPro" id="IPR020449">
    <property type="entry name" value="Tscrpt_reg_AraC-type_HTH"/>
</dbReference>
<evidence type="ECO:0000259" key="4">
    <source>
        <dbReference type="PROSITE" id="PS01124"/>
    </source>
</evidence>
<protein>
    <submittedName>
        <fullName evidence="5">Helix-turn-helix domain-containing protein</fullName>
    </submittedName>
</protein>
<dbReference type="InterPro" id="IPR000014">
    <property type="entry name" value="PAS"/>
</dbReference>
<dbReference type="Gene3D" id="3.30.450.20">
    <property type="entry name" value="PAS domain"/>
    <property type="match status" value="1"/>
</dbReference>
<dbReference type="InterPro" id="IPR009057">
    <property type="entry name" value="Homeodomain-like_sf"/>
</dbReference>
<dbReference type="PROSITE" id="PS00041">
    <property type="entry name" value="HTH_ARAC_FAMILY_1"/>
    <property type="match status" value="1"/>
</dbReference>
<dbReference type="SMART" id="SM00342">
    <property type="entry name" value="HTH_ARAC"/>
    <property type="match status" value="1"/>
</dbReference>
<dbReference type="SUPFAM" id="SSF46689">
    <property type="entry name" value="Homeodomain-like"/>
    <property type="match status" value="1"/>
</dbReference>
<reference evidence="5 6" key="1">
    <citation type="submission" date="2020-07" db="EMBL/GenBank/DDBJ databases">
        <title>Bacterium isolated from marine sediment.</title>
        <authorList>
            <person name="Shang D."/>
        </authorList>
    </citation>
    <scope>NUCLEOTIDE SEQUENCE [LARGE SCALE GENOMIC DNA]</scope>
    <source>
        <strain evidence="5 6">F6074</strain>
    </source>
</reference>
<dbReference type="Pfam" id="PF13426">
    <property type="entry name" value="PAS_9"/>
    <property type="match status" value="1"/>
</dbReference>
<sequence>MGEFDKQRVRNIHNMILEMALGNFHYQIERSSKDDDLESIIVGLNMLAEEIEANMVHQGFANANTTIMDIIKMSFIVDENGVVEMVNGQAGKMLSLPMDNIVGKLFEDFLTDDSKTIWNSKWKSITRKPKLEGSVHLIFKRKNNFEVPKVVHFTTFRHRANESRKLLITVVQHSYYQKKLKSELKKKVINGKYQRVLNDTSLLSKKNKMVLTYGDIQKIRAAHNIIFNNPQTDFPSQKDFALQLGTNEFKLKYGFKELYGTTIHKFIIQERLRKAQVMIQYTDLPFKTIAHKSGFKSQSHFSRLFKERFGYTPKDLRNDTISRGKL</sequence>
<name>A0A7W2M6Y0_9FLAO</name>
<evidence type="ECO:0000256" key="3">
    <source>
        <dbReference type="ARBA" id="ARBA00023163"/>
    </source>
</evidence>
<dbReference type="InterPro" id="IPR018062">
    <property type="entry name" value="HTH_AraC-typ_CS"/>
</dbReference>
<evidence type="ECO:0000256" key="1">
    <source>
        <dbReference type="ARBA" id="ARBA00023015"/>
    </source>
</evidence>
<dbReference type="PROSITE" id="PS01124">
    <property type="entry name" value="HTH_ARAC_FAMILY_2"/>
    <property type="match status" value="1"/>
</dbReference>
<dbReference type="PANTHER" id="PTHR47893">
    <property type="entry name" value="REGULATORY PROTEIN PCHR"/>
    <property type="match status" value="1"/>
</dbReference>
<dbReference type="GO" id="GO:0003700">
    <property type="term" value="F:DNA-binding transcription factor activity"/>
    <property type="evidence" value="ECO:0007669"/>
    <property type="project" value="InterPro"/>
</dbReference>
<dbReference type="AlphaFoldDB" id="A0A7W2M6Y0"/>
<dbReference type="EMBL" id="JACGLT010000011">
    <property type="protein sequence ID" value="MBA6153841.1"/>
    <property type="molecule type" value="Genomic_DNA"/>
</dbReference>
<keyword evidence="3" id="KW-0804">Transcription</keyword>
<evidence type="ECO:0000313" key="6">
    <source>
        <dbReference type="Proteomes" id="UP000541857"/>
    </source>
</evidence>
<keyword evidence="2" id="KW-0238">DNA-binding</keyword>
<dbReference type="SUPFAM" id="SSF55785">
    <property type="entry name" value="PYP-like sensor domain (PAS domain)"/>
    <property type="match status" value="1"/>
</dbReference>
<dbReference type="InterPro" id="IPR053142">
    <property type="entry name" value="PchR_regulatory_protein"/>
</dbReference>
<dbReference type="Pfam" id="PF12833">
    <property type="entry name" value="HTH_18"/>
    <property type="match status" value="1"/>
</dbReference>
<keyword evidence="6" id="KW-1185">Reference proteome</keyword>
<dbReference type="Proteomes" id="UP000541857">
    <property type="component" value="Unassembled WGS sequence"/>
</dbReference>
<accession>A0A7W2M6Y0</accession>
<evidence type="ECO:0000313" key="5">
    <source>
        <dbReference type="EMBL" id="MBA6153841.1"/>
    </source>
</evidence>
<dbReference type="InterPro" id="IPR035965">
    <property type="entry name" value="PAS-like_dom_sf"/>
</dbReference>
<proteinExistence type="predicted"/>
<keyword evidence="1" id="KW-0805">Transcription regulation</keyword>
<dbReference type="Gene3D" id="1.10.10.60">
    <property type="entry name" value="Homeodomain-like"/>
    <property type="match status" value="1"/>
</dbReference>
<dbReference type="GO" id="GO:0043565">
    <property type="term" value="F:sequence-specific DNA binding"/>
    <property type="evidence" value="ECO:0007669"/>
    <property type="project" value="InterPro"/>
</dbReference>
<comment type="caution">
    <text evidence="5">The sequence shown here is derived from an EMBL/GenBank/DDBJ whole genome shotgun (WGS) entry which is preliminary data.</text>
</comment>
<dbReference type="PANTHER" id="PTHR47893:SF1">
    <property type="entry name" value="REGULATORY PROTEIN PCHR"/>
    <property type="match status" value="1"/>
</dbReference>
<feature type="domain" description="HTH araC/xylS-type" evidence="4">
    <location>
        <begin position="220"/>
        <end position="319"/>
    </location>
</feature>
<dbReference type="InterPro" id="IPR018060">
    <property type="entry name" value="HTH_AraC"/>
</dbReference>
<dbReference type="PRINTS" id="PR00032">
    <property type="entry name" value="HTHARAC"/>
</dbReference>
<evidence type="ECO:0000256" key="2">
    <source>
        <dbReference type="ARBA" id="ARBA00023125"/>
    </source>
</evidence>
<dbReference type="RefSeq" id="WP_182206125.1">
    <property type="nucleotide sequence ID" value="NZ_JACGLT010000011.1"/>
</dbReference>
<organism evidence="5 6">
    <name type="scientific">Gelidibacter maritimus</name>
    <dbReference type="NCBI Taxonomy" id="2761487"/>
    <lineage>
        <taxon>Bacteria</taxon>
        <taxon>Pseudomonadati</taxon>
        <taxon>Bacteroidota</taxon>
        <taxon>Flavobacteriia</taxon>
        <taxon>Flavobacteriales</taxon>
        <taxon>Flavobacteriaceae</taxon>
        <taxon>Gelidibacter</taxon>
    </lineage>
</organism>